<dbReference type="Pfam" id="PF14881">
    <property type="entry name" value="Tubulin_3"/>
    <property type="match status" value="1"/>
</dbReference>
<evidence type="ECO:0000256" key="2">
    <source>
        <dbReference type="ARBA" id="ARBA00008507"/>
    </source>
</evidence>
<name>A0A371EBX9_MUCPR</name>
<dbReference type="GO" id="GO:0007005">
    <property type="term" value="P:mitochondrion organization"/>
    <property type="evidence" value="ECO:0007669"/>
    <property type="project" value="InterPro"/>
</dbReference>
<dbReference type="SUPFAM" id="SSF52490">
    <property type="entry name" value="Tubulin nucleotide-binding domain-like"/>
    <property type="match status" value="1"/>
</dbReference>
<feature type="non-terminal residue" evidence="6">
    <location>
        <position position="1"/>
    </location>
</feature>
<protein>
    <submittedName>
        <fullName evidence="6">Protein misato-like 1</fullName>
    </submittedName>
</protein>
<dbReference type="OrthoDB" id="271881at2759"/>
<dbReference type="EMBL" id="QJKJ01014844">
    <property type="protein sequence ID" value="RDX63540.1"/>
    <property type="molecule type" value="Genomic_DNA"/>
</dbReference>
<dbReference type="CDD" id="cd06060">
    <property type="entry name" value="misato"/>
    <property type="match status" value="1"/>
</dbReference>
<dbReference type="InterPro" id="IPR019605">
    <property type="entry name" value="Misato_II_tubulin-like"/>
</dbReference>
<feature type="domain" description="Misato Segment II tubulin-like" evidence="4">
    <location>
        <begin position="44"/>
        <end position="143"/>
    </location>
</feature>
<keyword evidence="7" id="KW-1185">Reference proteome</keyword>
<dbReference type="InterPro" id="IPR029209">
    <property type="entry name" value="DML1/Misato_tubulin"/>
</dbReference>
<feature type="domain" description="DML1/Misato tubulin" evidence="5">
    <location>
        <begin position="183"/>
        <end position="362"/>
    </location>
</feature>
<proteinExistence type="inferred from homology"/>
<dbReference type="GO" id="GO:0005739">
    <property type="term" value="C:mitochondrion"/>
    <property type="evidence" value="ECO:0007669"/>
    <property type="project" value="UniProtKB-SubCell"/>
</dbReference>
<dbReference type="PANTHER" id="PTHR13391:SF0">
    <property type="entry name" value="PROTEIN MISATO HOMOLOG 1"/>
    <property type="match status" value="1"/>
</dbReference>
<evidence type="ECO:0000313" key="7">
    <source>
        <dbReference type="Proteomes" id="UP000257109"/>
    </source>
</evidence>
<dbReference type="InterPro" id="IPR036525">
    <property type="entry name" value="Tubulin/FtsZ_GTPase_sf"/>
</dbReference>
<reference evidence="6" key="1">
    <citation type="submission" date="2018-05" db="EMBL/GenBank/DDBJ databases">
        <title>Draft genome of Mucuna pruriens seed.</title>
        <authorList>
            <person name="Nnadi N.E."/>
            <person name="Vos R."/>
            <person name="Hasami M.H."/>
            <person name="Devisetty U.K."/>
            <person name="Aguiy J.C."/>
        </authorList>
    </citation>
    <scope>NUCLEOTIDE SEQUENCE [LARGE SCALE GENOMIC DNA]</scope>
    <source>
        <strain evidence="6">JCA_2017</strain>
    </source>
</reference>
<evidence type="ECO:0000313" key="6">
    <source>
        <dbReference type="EMBL" id="RDX63540.1"/>
    </source>
</evidence>
<dbReference type="Gene3D" id="3.40.50.1440">
    <property type="entry name" value="Tubulin/FtsZ, GTPase domain"/>
    <property type="match status" value="1"/>
</dbReference>
<comment type="similarity">
    <text evidence="2">Belongs to the misato family.</text>
</comment>
<evidence type="ECO:0000256" key="3">
    <source>
        <dbReference type="ARBA" id="ARBA00023128"/>
    </source>
</evidence>
<keyword evidence="3" id="KW-0496">Mitochondrion</keyword>
<dbReference type="AlphaFoldDB" id="A0A371EBX9"/>
<dbReference type="Pfam" id="PF10644">
    <property type="entry name" value="Misat_Tub_SegII"/>
    <property type="match status" value="1"/>
</dbReference>
<evidence type="ECO:0000256" key="1">
    <source>
        <dbReference type="ARBA" id="ARBA00004173"/>
    </source>
</evidence>
<sequence>MTRVGDPTRVGKGKSNSSAVRGGEWRVTTFIFQWLKLKTEAKMKEIVTVQVGDFANFVGSHFWNFQDELLGLAGDPSADSVFKNQDLNMDVLYRTGETQQGIPSYTPRLVSINLRGSLGSMSSRGTLTGRVSTQASEPYKKNLFLQRLYEEEENLNMVNEIHGSSNVSQSEYQDKDIIECLENGVQFWTDYSKVHYHPRSLYELNGDWTNVEKFDNYGIGRESFAWASQGEEISDRLRFFVEECDYIQGFQFVVDDSGGFSAVAAEFLENIVDEYTNIPVLLYAVQGSGSRTNLQSRKHTILEDLHDAISFSRLSSYCKLIVPVGLPSLSKASRFLHLEDAKHYHSSAVYAAALHSISLPFRMVPVGPTADACSVSGAVDVHGLVQMLSGQGRQNMVSVLDVAMPAPALTGGQNELSLLEILQPLTPQIAEDVEDMQAIEHMTVHGALASEGHRASVGVVKDTVDAAFRYANKRPMFCHLSVALCPLPIPLPFPPIFGNNVGQHGELMGGQITNSSPKGSLDIHSIPMAARLRSSSVVLPLLESKLRNLHQYGIKRGAAGAELLRSWGFGMEELVEMEEMLSKMVVALCPPQLYKDICGFGSSFMGLTLPLM</sequence>
<comment type="caution">
    <text evidence="6">The sequence shown here is derived from an EMBL/GenBank/DDBJ whole genome shotgun (WGS) entry which is preliminary data.</text>
</comment>
<dbReference type="PANTHER" id="PTHR13391">
    <property type="entry name" value="MITOCHONDRIAL DISTRIBUTION REGULATOR MISATO"/>
    <property type="match status" value="1"/>
</dbReference>
<evidence type="ECO:0000259" key="5">
    <source>
        <dbReference type="Pfam" id="PF14881"/>
    </source>
</evidence>
<gene>
    <name evidence="6" type="primary">MSTO1</name>
    <name evidence="6" type="ORF">CR513_58023</name>
</gene>
<dbReference type="InterPro" id="IPR049942">
    <property type="entry name" value="DML1/Misato"/>
</dbReference>
<dbReference type="STRING" id="157652.A0A371EBX9"/>
<evidence type="ECO:0000259" key="4">
    <source>
        <dbReference type="Pfam" id="PF10644"/>
    </source>
</evidence>
<accession>A0A371EBX9</accession>
<comment type="subcellular location">
    <subcellularLocation>
        <location evidence="1">Mitochondrion</location>
    </subcellularLocation>
</comment>
<organism evidence="6 7">
    <name type="scientific">Mucuna pruriens</name>
    <name type="common">Velvet bean</name>
    <name type="synonym">Dolichos pruriens</name>
    <dbReference type="NCBI Taxonomy" id="157652"/>
    <lineage>
        <taxon>Eukaryota</taxon>
        <taxon>Viridiplantae</taxon>
        <taxon>Streptophyta</taxon>
        <taxon>Embryophyta</taxon>
        <taxon>Tracheophyta</taxon>
        <taxon>Spermatophyta</taxon>
        <taxon>Magnoliopsida</taxon>
        <taxon>eudicotyledons</taxon>
        <taxon>Gunneridae</taxon>
        <taxon>Pentapetalae</taxon>
        <taxon>rosids</taxon>
        <taxon>fabids</taxon>
        <taxon>Fabales</taxon>
        <taxon>Fabaceae</taxon>
        <taxon>Papilionoideae</taxon>
        <taxon>50 kb inversion clade</taxon>
        <taxon>NPAAA clade</taxon>
        <taxon>indigoferoid/millettioid clade</taxon>
        <taxon>Phaseoleae</taxon>
        <taxon>Mucuna</taxon>
    </lineage>
</organism>
<dbReference type="Proteomes" id="UP000257109">
    <property type="component" value="Unassembled WGS sequence"/>
</dbReference>